<dbReference type="Proteomes" id="UP000735302">
    <property type="component" value="Unassembled WGS sequence"/>
</dbReference>
<name>A0AAV4BUR6_9GAST</name>
<sequence length="81" mass="8984">MLLRAFREIHAAGLVLNKQGDLKFYQREHPVTWQSSADGSKWIGHMILKKTVLESVISGFDALRQARAPVAGLEHATEGSL</sequence>
<evidence type="ECO:0000313" key="2">
    <source>
        <dbReference type="Proteomes" id="UP000735302"/>
    </source>
</evidence>
<dbReference type="AlphaFoldDB" id="A0AAV4BUR6"/>
<dbReference type="EMBL" id="BLXT01005558">
    <property type="protein sequence ID" value="GFO23944.1"/>
    <property type="molecule type" value="Genomic_DNA"/>
</dbReference>
<comment type="caution">
    <text evidence="1">The sequence shown here is derived from an EMBL/GenBank/DDBJ whole genome shotgun (WGS) entry which is preliminary data.</text>
</comment>
<reference evidence="1 2" key="1">
    <citation type="journal article" date="2021" name="Elife">
        <title>Chloroplast acquisition without the gene transfer in kleptoplastic sea slugs, Plakobranchus ocellatus.</title>
        <authorList>
            <person name="Maeda T."/>
            <person name="Takahashi S."/>
            <person name="Yoshida T."/>
            <person name="Shimamura S."/>
            <person name="Takaki Y."/>
            <person name="Nagai Y."/>
            <person name="Toyoda A."/>
            <person name="Suzuki Y."/>
            <person name="Arimoto A."/>
            <person name="Ishii H."/>
            <person name="Satoh N."/>
            <person name="Nishiyama T."/>
            <person name="Hasebe M."/>
            <person name="Maruyama T."/>
            <person name="Minagawa J."/>
            <person name="Obokata J."/>
            <person name="Shigenobu S."/>
        </authorList>
    </citation>
    <scope>NUCLEOTIDE SEQUENCE [LARGE SCALE GENOMIC DNA]</scope>
</reference>
<proteinExistence type="predicted"/>
<protein>
    <submittedName>
        <fullName evidence="1">Uncharacterized protein</fullName>
    </submittedName>
</protein>
<organism evidence="1 2">
    <name type="scientific">Plakobranchus ocellatus</name>
    <dbReference type="NCBI Taxonomy" id="259542"/>
    <lineage>
        <taxon>Eukaryota</taxon>
        <taxon>Metazoa</taxon>
        <taxon>Spiralia</taxon>
        <taxon>Lophotrochozoa</taxon>
        <taxon>Mollusca</taxon>
        <taxon>Gastropoda</taxon>
        <taxon>Heterobranchia</taxon>
        <taxon>Euthyneura</taxon>
        <taxon>Panpulmonata</taxon>
        <taxon>Sacoglossa</taxon>
        <taxon>Placobranchoidea</taxon>
        <taxon>Plakobranchidae</taxon>
        <taxon>Plakobranchus</taxon>
    </lineage>
</organism>
<accession>A0AAV4BUR6</accession>
<evidence type="ECO:0000313" key="1">
    <source>
        <dbReference type="EMBL" id="GFO23944.1"/>
    </source>
</evidence>
<gene>
    <name evidence="1" type="ORF">PoB_005044900</name>
</gene>
<keyword evidence="2" id="KW-1185">Reference proteome</keyword>